<dbReference type="PANTHER" id="PTHR22762:SF165">
    <property type="entry name" value="PUTATIVE (AFU_ORTHOLOGUE AFUA_1G06560)-RELATED"/>
    <property type="match status" value="1"/>
</dbReference>
<dbReference type="SUPFAM" id="SSF51011">
    <property type="entry name" value="Glycosyl hydrolase domain"/>
    <property type="match status" value="1"/>
</dbReference>
<dbReference type="InterPro" id="IPR013780">
    <property type="entry name" value="Glyco_hydro_b"/>
</dbReference>
<dbReference type="AlphaFoldDB" id="A0A0S6WB03"/>
<dbReference type="HOGENOM" id="CLU_000631_7_2_0"/>
<dbReference type="PANTHER" id="PTHR22762">
    <property type="entry name" value="ALPHA-GLUCOSIDASE"/>
    <property type="match status" value="1"/>
</dbReference>
<evidence type="ECO:0000256" key="2">
    <source>
        <dbReference type="RuleBase" id="RU361185"/>
    </source>
</evidence>
<dbReference type="Pfam" id="PF17137">
    <property type="entry name" value="DUF5110"/>
    <property type="match status" value="1"/>
</dbReference>
<dbReference type="STRING" id="1499967.U27_02406"/>
<gene>
    <name evidence="7" type="ORF">U27_02406</name>
</gene>
<dbReference type="InterPro" id="IPR048395">
    <property type="entry name" value="Glyco_hydro_31_C"/>
</dbReference>
<keyword evidence="8" id="KW-1185">Reference proteome</keyword>
<evidence type="ECO:0000256" key="1">
    <source>
        <dbReference type="ARBA" id="ARBA00007806"/>
    </source>
</evidence>
<evidence type="ECO:0000259" key="3">
    <source>
        <dbReference type="Pfam" id="PF01055"/>
    </source>
</evidence>
<evidence type="ECO:0000259" key="5">
    <source>
        <dbReference type="Pfam" id="PF17137"/>
    </source>
</evidence>
<keyword evidence="2" id="KW-0326">Glycosidase</keyword>
<sequence>MDLRNICFTYCPQDQPYLTFRLAGWGEARLYILEEHIARVLFLPQGKLTLNRTWMACPHRELPWEGRDRFDLSGFSLPAYHVESSQDMTVIETSTLRVVVAHHGLRLQWYARCDGEWQPFARDRQTQSYNFGQWGAGIFHYLQRTRSEQYFGLGEKSGDMDRAGRRFRMLTIDALGYDAETSDPLYKHIPFYITRDRQQSVAFGLFYDNPASAAFDLGQELDNYHGLYRYYHAQSGDLDYYLILGPGIKDVVQRFAWLTGPTLFGPKWSLGYSGSTMSYTDAPNAQELLLQFLEDCCRYEIPCDSFQLSSGYTSIGAKRYVFHWNTEKIPDPAALAEQFHAAGVKLCANIKPCLLTDHPRFQEVQHQQLFIQGQETGQPCIAQFWDAPGAYLDFTNPDAIAWWQQQVREQLLEYGIDATWNDNNEFEIWDDAVQCHGFGERIPIGLIRPILSLLMMKASFEAQQAHLPDKRPYLISRSGCPGMQRYVQTWSGDNATSWKTLKYNLRMGKGLSLCGVFNFGHDVGGFAGPAPEPELLVRWVQNGIFHPRFTIHSWNDDGTVNEAWMYPEVLPLIREQIRFRYRLLPYLYTLLYRASAYNEPILRPTFYDFECDERTFEENDDFLLGPALLVASVVEPGQRERQVYLPQGPAGWYEFHSGQWHRSGQTITVAAPLERCPLFVKEGGIIPLTSAGKNTQEIQKDLELRCYPPRGSGESTYELFDDDGETWAYRRGRYALLHIRMRADEKQVLLHIEQSGDLPSPYQHINFWLPSEEQRPLIVNSAATQTGQKVKL</sequence>
<dbReference type="InterPro" id="IPR000322">
    <property type="entry name" value="Glyco_hydro_31_TIM"/>
</dbReference>
<dbReference type="Gene3D" id="3.20.20.80">
    <property type="entry name" value="Glycosidases"/>
    <property type="match status" value="1"/>
</dbReference>
<dbReference type="Pfam" id="PF01055">
    <property type="entry name" value="Glyco_hydro_31_2nd"/>
    <property type="match status" value="1"/>
</dbReference>
<dbReference type="eggNOG" id="COG1501">
    <property type="taxonomic scope" value="Bacteria"/>
</dbReference>
<dbReference type="Gene3D" id="2.60.40.1760">
    <property type="entry name" value="glycosyl hydrolase (family 31)"/>
    <property type="match status" value="1"/>
</dbReference>
<name>A0A0S6WB03_VECG1</name>
<dbReference type="InterPro" id="IPR011013">
    <property type="entry name" value="Gal_mutarotase_sf_dom"/>
</dbReference>
<dbReference type="EMBL" id="DF820463">
    <property type="protein sequence ID" value="GAK55572.1"/>
    <property type="molecule type" value="Genomic_DNA"/>
</dbReference>
<feature type="domain" description="Glycosyl hydrolase family 31 C-terminal" evidence="6">
    <location>
        <begin position="599"/>
        <end position="686"/>
    </location>
</feature>
<organism evidence="7">
    <name type="scientific">Vecturithrix granuli</name>
    <dbReference type="NCBI Taxonomy" id="1499967"/>
    <lineage>
        <taxon>Bacteria</taxon>
        <taxon>Candidatus Moduliflexota</taxon>
        <taxon>Candidatus Vecturitrichia</taxon>
        <taxon>Candidatus Vecturitrichales</taxon>
        <taxon>Candidatus Vecturitrichaceae</taxon>
        <taxon>Candidatus Vecturithrix</taxon>
    </lineage>
</organism>
<dbReference type="GO" id="GO:0005975">
    <property type="term" value="P:carbohydrate metabolic process"/>
    <property type="evidence" value="ECO:0007669"/>
    <property type="project" value="InterPro"/>
</dbReference>
<dbReference type="CDD" id="cd14752">
    <property type="entry name" value="GH31_N"/>
    <property type="match status" value="1"/>
</dbReference>
<proteinExistence type="inferred from homology"/>
<feature type="domain" description="Glycoside hydrolase family 31 TIM barrel" evidence="3">
    <location>
        <begin position="266"/>
        <end position="590"/>
    </location>
</feature>
<evidence type="ECO:0000313" key="8">
    <source>
        <dbReference type="Proteomes" id="UP000030661"/>
    </source>
</evidence>
<dbReference type="InterPro" id="IPR033403">
    <property type="entry name" value="DUF5110"/>
</dbReference>
<dbReference type="Proteomes" id="UP000030661">
    <property type="component" value="Unassembled WGS sequence"/>
</dbReference>
<keyword evidence="2 7" id="KW-0378">Hydrolase</keyword>
<feature type="domain" description="DUF5110" evidence="5">
    <location>
        <begin position="702"/>
        <end position="767"/>
    </location>
</feature>
<feature type="domain" description="Glycoside hydrolase family 31 N-terminal" evidence="4">
    <location>
        <begin position="29"/>
        <end position="216"/>
    </location>
</feature>
<dbReference type="GO" id="GO:0030246">
    <property type="term" value="F:carbohydrate binding"/>
    <property type="evidence" value="ECO:0007669"/>
    <property type="project" value="InterPro"/>
</dbReference>
<reference evidence="7" key="1">
    <citation type="journal article" date="2015" name="PeerJ">
        <title>First genomic representation of candidate bacterial phylum KSB3 points to enhanced environmental sensing as a trigger of wastewater bulking.</title>
        <authorList>
            <person name="Sekiguchi Y."/>
            <person name="Ohashi A."/>
            <person name="Parks D.H."/>
            <person name="Yamauchi T."/>
            <person name="Tyson G.W."/>
            <person name="Hugenholtz P."/>
        </authorList>
    </citation>
    <scope>NUCLEOTIDE SEQUENCE [LARGE SCALE GENOMIC DNA]</scope>
</reference>
<dbReference type="InterPro" id="IPR025887">
    <property type="entry name" value="Glyco_hydro_31_N_dom"/>
</dbReference>
<evidence type="ECO:0000259" key="6">
    <source>
        <dbReference type="Pfam" id="PF21365"/>
    </source>
</evidence>
<dbReference type="GO" id="GO:0004553">
    <property type="term" value="F:hydrolase activity, hydrolyzing O-glycosyl compounds"/>
    <property type="evidence" value="ECO:0007669"/>
    <property type="project" value="InterPro"/>
</dbReference>
<dbReference type="CDD" id="cd06599">
    <property type="entry name" value="GH31_glycosidase_Aec37"/>
    <property type="match status" value="1"/>
</dbReference>
<accession>A0A0S6WB03</accession>
<dbReference type="Gene3D" id="2.60.40.1180">
    <property type="entry name" value="Golgi alpha-mannosidase II"/>
    <property type="match status" value="2"/>
</dbReference>
<evidence type="ECO:0000313" key="7">
    <source>
        <dbReference type="EMBL" id="GAK55572.1"/>
    </source>
</evidence>
<evidence type="ECO:0000259" key="4">
    <source>
        <dbReference type="Pfam" id="PF13802"/>
    </source>
</evidence>
<protein>
    <submittedName>
        <fullName evidence="7">Glycoside hydrolase family 31</fullName>
    </submittedName>
</protein>
<dbReference type="SUPFAM" id="SSF74650">
    <property type="entry name" value="Galactose mutarotase-like"/>
    <property type="match status" value="1"/>
</dbReference>
<dbReference type="SUPFAM" id="SSF51445">
    <property type="entry name" value="(Trans)glycosidases"/>
    <property type="match status" value="1"/>
</dbReference>
<dbReference type="Pfam" id="PF13802">
    <property type="entry name" value="Gal_mutarotas_2"/>
    <property type="match status" value="1"/>
</dbReference>
<dbReference type="Pfam" id="PF21365">
    <property type="entry name" value="Glyco_hydro_31_3rd"/>
    <property type="match status" value="1"/>
</dbReference>
<comment type="similarity">
    <text evidence="1 2">Belongs to the glycosyl hydrolase 31 family.</text>
</comment>
<dbReference type="InterPro" id="IPR017853">
    <property type="entry name" value="GH"/>
</dbReference>